<comment type="catalytic activity">
    <reaction evidence="6">
        <text>Couples ATP hydrolysis with the unwinding of duplex DNA by translocating in the 3'-5' direction.</text>
        <dbReference type="EC" id="5.6.2.4"/>
    </reaction>
</comment>
<evidence type="ECO:0000259" key="10">
    <source>
        <dbReference type="PROSITE" id="PS51198"/>
    </source>
</evidence>
<evidence type="ECO:0000259" key="11">
    <source>
        <dbReference type="PROSITE" id="PS51217"/>
    </source>
</evidence>
<evidence type="ECO:0000256" key="6">
    <source>
        <dbReference type="ARBA" id="ARBA00034617"/>
    </source>
</evidence>
<dbReference type="EMBL" id="JAHLPM010000005">
    <property type="protein sequence ID" value="MBU5437795.1"/>
    <property type="molecule type" value="Genomic_DNA"/>
</dbReference>
<dbReference type="PANTHER" id="PTHR11070">
    <property type="entry name" value="UVRD / RECB / PCRA DNA HELICASE FAMILY MEMBER"/>
    <property type="match status" value="1"/>
</dbReference>
<feature type="binding site" evidence="9">
    <location>
        <begin position="44"/>
        <end position="51"/>
    </location>
    <ligand>
        <name>ATP</name>
        <dbReference type="ChEBI" id="CHEBI:30616"/>
    </ligand>
</feature>
<gene>
    <name evidence="12" type="ORF">KQI42_07235</name>
</gene>
<dbReference type="PROSITE" id="PS51217">
    <property type="entry name" value="UVRD_HELICASE_CTER"/>
    <property type="match status" value="1"/>
</dbReference>
<dbReference type="GO" id="GO:0004386">
    <property type="term" value="F:helicase activity"/>
    <property type="evidence" value="ECO:0007669"/>
    <property type="project" value="UniProtKB-KW"/>
</dbReference>
<dbReference type="InterPro" id="IPR000212">
    <property type="entry name" value="DNA_helicase_UvrD/REP"/>
</dbReference>
<reference evidence="12 13" key="1">
    <citation type="submission" date="2021-06" db="EMBL/GenBank/DDBJ databases">
        <authorList>
            <person name="Sun Q."/>
            <person name="Li D."/>
        </authorList>
    </citation>
    <scope>NUCLEOTIDE SEQUENCE [LARGE SCALE GENOMIC DNA]</scope>
    <source>
        <strain evidence="12 13">MSJ-40</strain>
    </source>
</reference>
<evidence type="ECO:0000256" key="7">
    <source>
        <dbReference type="ARBA" id="ARBA00034808"/>
    </source>
</evidence>
<evidence type="ECO:0000256" key="8">
    <source>
        <dbReference type="ARBA" id="ARBA00048988"/>
    </source>
</evidence>
<feature type="domain" description="UvrD-like helicase ATP-binding" evidence="10">
    <location>
        <begin position="23"/>
        <end position="350"/>
    </location>
</feature>
<keyword evidence="4 9" id="KW-0067">ATP-binding</keyword>
<dbReference type="InterPro" id="IPR014017">
    <property type="entry name" value="DNA_helicase_UvrD-like_C"/>
</dbReference>
<feature type="domain" description="UvrD-like helicase C-terminal" evidence="11">
    <location>
        <begin position="351"/>
        <end position="610"/>
    </location>
</feature>
<keyword evidence="1 9" id="KW-0547">Nucleotide-binding</keyword>
<dbReference type="RefSeq" id="WP_216518286.1">
    <property type="nucleotide sequence ID" value="NZ_JAHLPM010000005.1"/>
</dbReference>
<evidence type="ECO:0000256" key="2">
    <source>
        <dbReference type="ARBA" id="ARBA00022801"/>
    </source>
</evidence>
<comment type="catalytic activity">
    <reaction evidence="8">
        <text>ATP + H2O = ADP + phosphate + H(+)</text>
        <dbReference type="Rhea" id="RHEA:13065"/>
        <dbReference type="ChEBI" id="CHEBI:15377"/>
        <dbReference type="ChEBI" id="CHEBI:15378"/>
        <dbReference type="ChEBI" id="CHEBI:30616"/>
        <dbReference type="ChEBI" id="CHEBI:43474"/>
        <dbReference type="ChEBI" id="CHEBI:456216"/>
        <dbReference type="EC" id="5.6.2.4"/>
    </reaction>
</comment>
<dbReference type="PANTHER" id="PTHR11070:SF2">
    <property type="entry name" value="ATP-DEPENDENT DNA HELICASE SRS2"/>
    <property type="match status" value="1"/>
</dbReference>
<dbReference type="Pfam" id="PF00580">
    <property type="entry name" value="UvrD-helicase"/>
    <property type="match status" value="2"/>
</dbReference>
<dbReference type="PROSITE" id="PS51198">
    <property type="entry name" value="UVRD_HELICASE_ATP_BIND"/>
    <property type="match status" value="1"/>
</dbReference>
<protein>
    <recommendedName>
        <fullName evidence="7">DNA 3'-5' helicase</fullName>
        <ecNumber evidence="7">5.6.2.4</ecNumber>
    </recommendedName>
</protein>
<dbReference type="CDD" id="cd17932">
    <property type="entry name" value="DEXQc_UvrD"/>
    <property type="match status" value="1"/>
</dbReference>
<dbReference type="CDD" id="cd18807">
    <property type="entry name" value="SF1_C_UvrD"/>
    <property type="match status" value="1"/>
</dbReference>
<dbReference type="Pfam" id="PF13361">
    <property type="entry name" value="UvrD_C"/>
    <property type="match status" value="1"/>
</dbReference>
<proteinExistence type="predicted"/>
<evidence type="ECO:0000313" key="12">
    <source>
        <dbReference type="EMBL" id="MBU5437795.1"/>
    </source>
</evidence>
<evidence type="ECO:0000256" key="1">
    <source>
        <dbReference type="ARBA" id="ARBA00022741"/>
    </source>
</evidence>
<sequence length="688" mass="81316">MKNSKLEKEFCILRDRIIEKEFKHLNQQQKSVLLHGNGPALTISCPGSGKTTVLLNRLYYLTKFGPVYKTNITPDNITEQDIIVMKKYIDYPSENTKILSIKTINLILKYKVNPARILSITFSRASAKDMKERFSKNFEEISSFPINFSTIHSFCFSLIREYAYIKRIKYTLIEDDKHHLNKYNLIKKIYLDINKEYITEEKLETLLNSIGYIKNMLISVDEFLKNNKVDIDNFKIIYNTYEEYKRDNSLLDFDDMLTVALEILMKDEYLLEKYRSKFDYIQVDEGQDTSKAQMEIIKLLAYPKNNLFIVADDDQSIYGFRGAYPKGLFDFNKNYSNGKLFLMEQNYRSSRNIVSVCNRFIKKNALRYNKNISTENKYIEPINIIKVDTIADQYKYLLEEIKNRDSSNSCILFRNNLSAIGIIELFERNKIPFYMRDVKVRFFNHWLVQDIINFMIFAQDTSNMNIYENIYYKKKGYISKKQINYAKTLNYSLCVFDRILDFPGLSEFYKRILRELKLDFKKLSKMSPGEAINYIEYDLEYEKYLKENSMRFGYTYDSLKTILYYLKLIANRSENLNDFLGRLKYLQHLCLNSKNNKSSITLSTVHSAKGLEFDRVYMIDLIDGDFPTIGSIEAFEKGKFDLLEEERRLFYVGMTRAKYHLSLVSMNKVGNKIVSPSRFLLELEEGRV</sequence>
<evidence type="ECO:0000256" key="9">
    <source>
        <dbReference type="PROSITE-ProRule" id="PRU00560"/>
    </source>
</evidence>
<keyword evidence="3 9" id="KW-0347">Helicase</keyword>
<comment type="caution">
    <text evidence="12">The sequence shown here is derived from an EMBL/GenBank/DDBJ whole genome shotgun (WGS) entry which is preliminary data.</text>
</comment>
<keyword evidence="13" id="KW-1185">Reference proteome</keyword>
<dbReference type="Proteomes" id="UP000749471">
    <property type="component" value="Unassembled WGS sequence"/>
</dbReference>
<evidence type="ECO:0000256" key="5">
    <source>
        <dbReference type="ARBA" id="ARBA00023235"/>
    </source>
</evidence>
<dbReference type="EC" id="5.6.2.4" evidence="7"/>
<keyword evidence="2 9" id="KW-0378">Hydrolase</keyword>
<organism evidence="12 13">
    <name type="scientific">Tissierella simiarum</name>
    <dbReference type="NCBI Taxonomy" id="2841534"/>
    <lineage>
        <taxon>Bacteria</taxon>
        <taxon>Bacillati</taxon>
        <taxon>Bacillota</taxon>
        <taxon>Tissierellia</taxon>
        <taxon>Tissierellales</taxon>
        <taxon>Tissierellaceae</taxon>
        <taxon>Tissierella</taxon>
    </lineage>
</organism>
<accession>A0ABS6E4F6</accession>
<dbReference type="InterPro" id="IPR014016">
    <property type="entry name" value="UvrD-like_ATP-bd"/>
</dbReference>
<keyword evidence="5" id="KW-0413">Isomerase</keyword>
<name>A0ABS6E4F6_9FIRM</name>
<evidence type="ECO:0000256" key="4">
    <source>
        <dbReference type="ARBA" id="ARBA00022840"/>
    </source>
</evidence>
<evidence type="ECO:0000256" key="3">
    <source>
        <dbReference type="ARBA" id="ARBA00022806"/>
    </source>
</evidence>
<evidence type="ECO:0000313" key="13">
    <source>
        <dbReference type="Proteomes" id="UP000749471"/>
    </source>
</evidence>